<feature type="domain" description="Helicase ATP-binding" evidence="3">
    <location>
        <begin position="652"/>
        <end position="867"/>
    </location>
</feature>
<name>A0ABD3QLM0_9STRA</name>
<accession>A0ABD3QLM0</accession>
<feature type="region of interest" description="Disordered" evidence="2">
    <location>
        <begin position="1456"/>
        <end position="1594"/>
    </location>
</feature>
<feature type="compositionally biased region" description="Basic and acidic residues" evidence="2">
    <location>
        <begin position="119"/>
        <end position="129"/>
    </location>
</feature>
<evidence type="ECO:0000256" key="2">
    <source>
        <dbReference type="SAM" id="MobiDB-lite"/>
    </source>
</evidence>
<comment type="caution">
    <text evidence="5">The sequence shown here is derived from an EMBL/GenBank/DDBJ whole genome shotgun (WGS) entry which is preliminary data.</text>
</comment>
<proteinExistence type="predicted"/>
<feature type="compositionally biased region" description="Basic and acidic residues" evidence="2">
    <location>
        <begin position="205"/>
        <end position="221"/>
    </location>
</feature>
<organism evidence="5 6">
    <name type="scientific">Cyclotella cryptica</name>
    <dbReference type="NCBI Taxonomy" id="29204"/>
    <lineage>
        <taxon>Eukaryota</taxon>
        <taxon>Sar</taxon>
        <taxon>Stramenopiles</taxon>
        <taxon>Ochrophyta</taxon>
        <taxon>Bacillariophyta</taxon>
        <taxon>Coscinodiscophyceae</taxon>
        <taxon>Thalassiosirophycidae</taxon>
        <taxon>Stephanodiscales</taxon>
        <taxon>Stephanodiscaceae</taxon>
        <taxon>Cyclotella</taxon>
    </lineage>
</organism>
<feature type="compositionally biased region" description="Polar residues" evidence="2">
    <location>
        <begin position="135"/>
        <end position="154"/>
    </location>
</feature>
<dbReference type="InterPro" id="IPR000330">
    <property type="entry name" value="SNF2_N"/>
</dbReference>
<dbReference type="Pfam" id="PF00176">
    <property type="entry name" value="SNF2-rel_dom"/>
    <property type="match status" value="1"/>
</dbReference>
<dbReference type="CDD" id="cd18793">
    <property type="entry name" value="SF2_C_SNF"/>
    <property type="match status" value="1"/>
</dbReference>
<feature type="compositionally biased region" description="Acidic residues" evidence="2">
    <location>
        <begin position="476"/>
        <end position="486"/>
    </location>
</feature>
<dbReference type="PANTHER" id="PTHR45629">
    <property type="entry name" value="SNF2/RAD54 FAMILY MEMBER"/>
    <property type="match status" value="1"/>
</dbReference>
<feature type="compositionally biased region" description="Low complexity" evidence="2">
    <location>
        <begin position="222"/>
        <end position="243"/>
    </location>
</feature>
<feature type="compositionally biased region" description="Low complexity" evidence="2">
    <location>
        <begin position="86"/>
        <end position="95"/>
    </location>
</feature>
<feature type="compositionally biased region" description="Basic and acidic residues" evidence="2">
    <location>
        <begin position="466"/>
        <end position="475"/>
    </location>
</feature>
<dbReference type="EMBL" id="JABMIG020000029">
    <property type="protein sequence ID" value="KAL3801107.1"/>
    <property type="molecule type" value="Genomic_DNA"/>
</dbReference>
<feature type="compositionally biased region" description="Basic and acidic residues" evidence="2">
    <location>
        <begin position="39"/>
        <end position="64"/>
    </location>
</feature>
<dbReference type="InterPro" id="IPR001650">
    <property type="entry name" value="Helicase_C-like"/>
</dbReference>
<feature type="compositionally biased region" description="Low complexity" evidence="2">
    <location>
        <begin position="455"/>
        <end position="464"/>
    </location>
</feature>
<feature type="region of interest" description="Disordered" evidence="2">
    <location>
        <begin position="39"/>
        <end position="357"/>
    </location>
</feature>
<sequence length="1594" mass="180388">MDPNLYDIELDPTLPSLQSLRQTALAKQRRLRTEALERRRLERRTKFDERERIRRAKEEWDREAAVFSAVGGGGDSNRKNDEDSAPSSPDLMESPPSSPPPALPKTAKMSNRHRTMTKTHSDSDNDSPMKRMTTKENSTPSIMRNGRYSSTNDYRSGGTHRGSPEVAAVSSEMPTVQKTATKKKWHIESSDSEDDIDFEQSFQRRRQEQQKQRLGQHEDQTTSKPKPIPSTTSSTTVKFSSDTTTKKKKNKFAFESSSSSSEDEAAIEERLKRRYQERLKQKEGKLNPPSSGSNRRSSSSGSDDRLDSSAVRNNNSNSETVSAKPTTSPPPSFKQKRTLLLKHLSSSSSSSEDDEQLELRFRKSMEEKRLASYKRNPLSMAKKDADEWRERCVINSEGPRLHVSGQGLVGKDIVLNEKSRSSVKDLADDVSDLGGSQEKDRKRPSRSRVNREHSLSSSGSPSGLTKKHDFVKSDNTEDDLWDDSEEEMKKAADSDSDAGRKGRGRKAVKANGDDAKSRKRSRSHPRKMEDTSKSLQPPKKRPSPAKKEDDLNAPIARKRGGRCVGKEQVESDASVTDDEEQRMSTQLKPNFDRPKLGPPGPLAPFVLSRSNGSVDRKPSADELKNGQMSHQVPASINRYLQDYQRTGIQFMYSSVIEKKGCVLGDDMGLGKTVQVISLIAALFNKSGTGLDKMKIQRLRREVAKAVDTAAKAELDKRLGLSNDIDTTRLYDHIERSDFAPILIVVPSSVIQNWVNEFETWGHFNVSVYAGSKREKAIDEVCNGSSFILIAGKALFTRESDFINFTRIEWKLVFVDEFHEFKNHKSRAFSCLEQLRDDLECPIVGMTGTLMQNNHDELFTLIDLVRPGLLEDRRSFLEYTSKPIKLARTKDAKDDMRRLGKQREEELLRTISPAYLERKKEVVLKDSLTRKNEKVIFCELSELQKKLYRHLLSLPDFYMLRMANAPCGACNINQQYFIGYKRMKTLKEQLNYQRRHKSELTPNKRCCFRFPYKGMGEQEVGDRIDPNAILWRQNHRAIISDPVAIPSGSEIIDREYLSCKSCPTCISLTAMNKLYKVCSHPSLLQVDRTVSGPEAEKKLEFAKVAFPPDILAELPGRDYYRSDGIMDDHLKLSGKMKTLDYCLRRFLKKRDRVLVFSYSTATLDLIQHHIKTQGWTYLRLDGQTPTSSRQSLVDQFQRDEGISLFLISTRAGGLGLNLTAANKVIIFDVNWNPSYDEQAQDRSYRIGQENNVEVVRLVARGTIEEQMYARQVYKVQLKKQTLGGNAEGKNQPHIFKGVDRDENRKGELFGLENLLKFRDGSFMQLLWKKADNPNEAHDVSEITRFTEEDMNKAIEEEGTDEDYAKPLSIVAERESEDEDDKHRFEASGFNHDDLFHEERGRARVEQGDEEFEDEMGGESQMIHVATTLACENFESDTTDGEEDVVEVAAPPKKELVLHSVEEEGEGDLDLGVPSPVRSSPMREASAIDETGKKFSTLISGAVDDKQNIQSESKHSRRGSDDDNDETEVASSLSAKNTPPQTQPSDIANYQKETTKPKSRSKVSIMGVVFEGSRASRGENKKSSLYIPSYTRPKKS</sequence>
<evidence type="ECO:0000259" key="4">
    <source>
        <dbReference type="PROSITE" id="PS51194"/>
    </source>
</evidence>
<feature type="compositionally biased region" description="Basic and acidic residues" evidence="2">
    <location>
        <begin position="487"/>
        <end position="500"/>
    </location>
</feature>
<dbReference type="Pfam" id="PF00271">
    <property type="entry name" value="Helicase_C"/>
    <property type="match status" value="1"/>
</dbReference>
<evidence type="ECO:0000256" key="1">
    <source>
        <dbReference type="ARBA" id="ARBA00022801"/>
    </source>
</evidence>
<dbReference type="Gene3D" id="3.40.50.10810">
    <property type="entry name" value="Tandem AAA-ATPase domain"/>
    <property type="match status" value="1"/>
</dbReference>
<evidence type="ECO:0000313" key="6">
    <source>
        <dbReference type="Proteomes" id="UP001516023"/>
    </source>
</evidence>
<dbReference type="SMART" id="SM00487">
    <property type="entry name" value="DEXDc"/>
    <property type="match status" value="1"/>
</dbReference>
<dbReference type="GO" id="GO:0016787">
    <property type="term" value="F:hydrolase activity"/>
    <property type="evidence" value="ECO:0007669"/>
    <property type="project" value="UniProtKB-KW"/>
</dbReference>
<feature type="compositionally biased region" description="Basic and acidic residues" evidence="2">
    <location>
        <begin position="1501"/>
        <end position="1519"/>
    </location>
</feature>
<dbReference type="InterPro" id="IPR050496">
    <property type="entry name" value="SNF2_RAD54_helicase_repair"/>
</dbReference>
<keyword evidence="1" id="KW-0378">Hydrolase</keyword>
<dbReference type="InterPro" id="IPR027417">
    <property type="entry name" value="P-loop_NTPase"/>
</dbReference>
<gene>
    <name evidence="5" type="ORF">HJC23_002400</name>
</gene>
<feature type="compositionally biased region" description="Basic and acidic residues" evidence="2">
    <location>
        <begin position="416"/>
        <end position="427"/>
    </location>
</feature>
<dbReference type="InterPro" id="IPR014001">
    <property type="entry name" value="Helicase_ATP-bd"/>
</dbReference>
<evidence type="ECO:0000313" key="5">
    <source>
        <dbReference type="EMBL" id="KAL3801107.1"/>
    </source>
</evidence>
<dbReference type="SMART" id="SM00490">
    <property type="entry name" value="HELICc"/>
    <property type="match status" value="1"/>
</dbReference>
<dbReference type="PROSITE" id="PS51194">
    <property type="entry name" value="HELICASE_CTER"/>
    <property type="match status" value="1"/>
</dbReference>
<feature type="compositionally biased region" description="Basic and acidic residues" evidence="2">
    <location>
        <begin position="267"/>
        <end position="285"/>
    </location>
</feature>
<feature type="region of interest" description="Disordered" evidence="2">
    <location>
        <begin position="416"/>
        <end position="628"/>
    </location>
</feature>
<feature type="compositionally biased region" description="Polar residues" evidence="2">
    <location>
        <begin position="310"/>
        <end position="326"/>
    </location>
</feature>
<dbReference type="SUPFAM" id="SSF52540">
    <property type="entry name" value="P-loop containing nucleoside triphosphate hydrolases"/>
    <property type="match status" value="2"/>
</dbReference>
<feature type="compositionally biased region" description="Polar residues" evidence="2">
    <location>
        <begin position="1527"/>
        <end position="1550"/>
    </location>
</feature>
<dbReference type="InterPro" id="IPR049730">
    <property type="entry name" value="SNF2/RAD54-like_C"/>
</dbReference>
<feature type="compositionally biased region" description="Basic and acidic residues" evidence="2">
    <location>
        <begin position="614"/>
        <end position="624"/>
    </location>
</feature>
<dbReference type="PROSITE" id="PS51192">
    <property type="entry name" value="HELICASE_ATP_BIND_1"/>
    <property type="match status" value="1"/>
</dbReference>
<dbReference type="Proteomes" id="UP001516023">
    <property type="component" value="Unassembled WGS sequence"/>
</dbReference>
<keyword evidence="6" id="KW-1185">Reference proteome</keyword>
<feature type="compositionally biased region" description="Low complexity" evidence="2">
    <location>
        <begin position="286"/>
        <end position="301"/>
    </location>
</feature>
<evidence type="ECO:0000259" key="3">
    <source>
        <dbReference type="PROSITE" id="PS51192"/>
    </source>
</evidence>
<protein>
    <submittedName>
        <fullName evidence="5">Uncharacterized protein</fullName>
    </submittedName>
</protein>
<reference evidence="5 6" key="1">
    <citation type="journal article" date="2020" name="G3 (Bethesda)">
        <title>Improved Reference Genome for Cyclotella cryptica CCMP332, a Model for Cell Wall Morphogenesis, Salinity Adaptation, and Lipid Production in Diatoms (Bacillariophyta).</title>
        <authorList>
            <person name="Roberts W.R."/>
            <person name="Downey K.M."/>
            <person name="Ruck E.C."/>
            <person name="Traller J.C."/>
            <person name="Alverson A.J."/>
        </authorList>
    </citation>
    <scope>NUCLEOTIDE SEQUENCE [LARGE SCALE GENOMIC DNA]</scope>
    <source>
        <strain evidence="5 6">CCMP332</strain>
    </source>
</reference>
<dbReference type="InterPro" id="IPR038718">
    <property type="entry name" value="SNF2-like_sf"/>
</dbReference>
<dbReference type="PANTHER" id="PTHR45629:SF7">
    <property type="entry name" value="DNA EXCISION REPAIR PROTEIN ERCC-6-RELATED"/>
    <property type="match status" value="1"/>
</dbReference>
<feature type="domain" description="Helicase C-terminal" evidence="4">
    <location>
        <begin position="1141"/>
        <end position="1293"/>
    </location>
</feature>
<dbReference type="Gene3D" id="3.40.50.300">
    <property type="entry name" value="P-loop containing nucleotide triphosphate hydrolases"/>
    <property type="match status" value="1"/>
</dbReference>